<dbReference type="Proteomes" id="UP000242287">
    <property type="component" value="Unassembled WGS sequence"/>
</dbReference>
<feature type="non-terminal residue" evidence="1">
    <location>
        <position position="87"/>
    </location>
</feature>
<organism evidence="1 2">
    <name type="scientific">Amanita thiersii Skay4041</name>
    <dbReference type="NCBI Taxonomy" id="703135"/>
    <lineage>
        <taxon>Eukaryota</taxon>
        <taxon>Fungi</taxon>
        <taxon>Dikarya</taxon>
        <taxon>Basidiomycota</taxon>
        <taxon>Agaricomycotina</taxon>
        <taxon>Agaricomycetes</taxon>
        <taxon>Agaricomycetidae</taxon>
        <taxon>Agaricales</taxon>
        <taxon>Pluteineae</taxon>
        <taxon>Amanitaceae</taxon>
        <taxon>Amanita</taxon>
    </lineage>
</organism>
<sequence>QRLSPEILAEIFVHCLDQKNISNDIRRCPLLLCRVCSSWQHLALHTPKLWSTLNIKLRRMPISIKEFAEHLHTWIKRSGNLPLTLTL</sequence>
<name>A0A2A9NFB7_9AGAR</name>
<proteinExistence type="predicted"/>
<dbReference type="OrthoDB" id="2269034at2759"/>
<reference evidence="1 2" key="1">
    <citation type="submission" date="2014-02" db="EMBL/GenBank/DDBJ databases">
        <title>Transposable element dynamics among asymbiotic and ectomycorrhizal Amanita fungi.</title>
        <authorList>
            <consortium name="DOE Joint Genome Institute"/>
            <person name="Hess J."/>
            <person name="Skrede I."/>
            <person name="Wolfe B."/>
            <person name="LaButti K."/>
            <person name="Ohm R.A."/>
            <person name="Grigoriev I.V."/>
            <person name="Pringle A."/>
        </authorList>
    </citation>
    <scope>NUCLEOTIDE SEQUENCE [LARGE SCALE GENOMIC DNA]</scope>
    <source>
        <strain evidence="1 2">SKay4041</strain>
    </source>
</reference>
<dbReference type="EMBL" id="KZ302146">
    <property type="protein sequence ID" value="PFH46951.1"/>
    <property type="molecule type" value="Genomic_DNA"/>
</dbReference>
<keyword evidence="2" id="KW-1185">Reference proteome</keyword>
<gene>
    <name evidence="1" type="ORF">AMATHDRAFT_129995</name>
</gene>
<evidence type="ECO:0000313" key="1">
    <source>
        <dbReference type="EMBL" id="PFH46951.1"/>
    </source>
</evidence>
<evidence type="ECO:0000313" key="2">
    <source>
        <dbReference type="Proteomes" id="UP000242287"/>
    </source>
</evidence>
<accession>A0A2A9NFB7</accession>
<dbReference type="AlphaFoldDB" id="A0A2A9NFB7"/>
<protein>
    <submittedName>
        <fullName evidence="1">Uncharacterized protein</fullName>
    </submittedName>
</protein>
<feature type="non-terminal residue" evidence="1">
    <location>
        <position position="1"/>
    </location>
</feature>
<dbReference type="Gene3D" id="1.20.1280.50">
    <property type="match status" value="1"/>
</dbReference>